<dbReference type="InterPro" id="IPR038765">
    <property type="entry name" value="Papain-like_cys_pep_sf"/>
</dbReference>
<dbReference type="PROSITE" id="PS51935">
    <property type="entry name" value="NLPC_P60"/>
    <property type="match status" value="1"/>
</dbReference>
<accession>B5EB71</accession>
<dbReference type="AlphaFoldDB" id="B5EB71"/>
<dbReference type="SUPFAM" id="SSF54001">
    <property type="entry name" value="Cysteine proteinases"/>
    <property type="match status" value="1"/>
</dbReference>
<dbReference type="PANTHER" id="PTHR47053:SF4">
    <property type="entry name" value="ENDOPEPTIDASE LYTE-RELATED"/>
    <property type="match status" value="1"/>
</dbReference>
<name>B5EB71_CITBB</name>
<evidence type="ECO:0000256" key="2">
    <source>
        <dbReference type="ARBA" id="ARBA00022670"/>
    </source>
</evidence>
<dbReference type="GO" id="GO:0006508">
    <property type="term" value="P:proteolysis"/>
    <property type="evidence" value="ECO:0007669"/>
    <property type="project" value="UniProtKB-KW"/>
</dbReference>
<comment type="similarity">
    <text evidence="1">Belongs to the peptidase C40 family.</text>
</comment>
<dbReference type="Pfam" id="PF00877">
    <property type="entry name" value="NLPC_P60"/>
    <property type="match status" value="1"/>
</dbReference>
<evidence type="ECO:0000256" key="3">
    <source>
        <dbReference type="ARBA" id="ARBA00022801"/>
    </source>
</evidence>
<dbReference type="HOGENOM" id="CLU_1127796_0_0_7"/>
<dbReference type="GO" id="GO:0008234">
    <property type="term" value="F:cysteine-type peptidase activity"/>
    <property type="evidence" value="ECO:0007669"/>
    <property type="project" value="UniProtKB-KW"/>
</dbReference>
<keyword evidence="3" id="KW-0378">Hydrolase</keyword>
<keyword evidence="8" id="KW-1185">Reference proteome</keyword>
<gene>
    <name evidence="7" type="ordered locus">Gbem_3368</name>
</gene>
<dbReference type="Gene3D" id="3.90.1720.10">
    <property type="entry name" value="endopeptidase domain like (from Nostoc punctiforme)"/>
    <property type="match status" value="1"/>
</dbReference>
<dbReference type="MEROPS" id="C40.004"/>
<evidence type="ECO:0000313" key="7">
    <source>
        <dbReference type="EMBL" id="ACH40363.1"/>
    </source>
</evidence>
<evidence type="ECO:0000256" key="1">
    <source>
        <dbReference type="ARBA" id="ARBA00007074"/>
    </source>
</evidence>
<sequence>MSIQPLQGAMTPATASAIRSANKRGGGRSSFDALLDAIDGPREGETVAAPQAAAELLRIEMMQSSLSLSGDAAESPGAETRAVENFLANLRGAKEFSRGQACAAAAPFAAPVETQPKASMSVAGDELDSIGATAAQYLGTPYRFGGEGTAGIDCSSFVQHVYREHQVDLPRTAREQINVGVDVAKGDLRKGDLVFFQTYASYPSHVGIYLGDGKMIHASSGKGEVTISDMNSGYYRPRYLGARRVV</sequence>
<dbReference type="RefSeq" id="WP_012531795.1">
    <property type="nucleotide sequence ID" value="NC_011146.1"/>
</dbReference>
<dbReference type="InterPro" id="IPR000064">
    <property type="entry name" value="NLP_P60_dom"/>
</dbReference>
<dbReference type="PANTHER" id="PTHR47053">
    <property type="entry name" value="MUREIN DD-ENDOPEPTIDASE MEPH-RELATED"/>
    <property type="match status" value="1"/>
</dbReference>
<feature type="region of interest" description="Disordered" evidence="5">
    <location>
        <begin position="1"/>
        <end position="27"/>
    </location>
</feature>
<evidence type="ECO:0000256" key="4">
    <source>
        <dbReference type="ARBA" id="ARBA00022807"/>
    </source>
</evidence>
<dbReference type="STRING" id="404380.Gbem_3368"/>
<evidence type="ECO:0000256" key="5">
    <source>
        <dbReference type="SAM" id="MobiDB-lite"/>
    </source>
</evidence>
<dbReference type="eggNOG" id="COG0791">
    <property type="taxonomic scope" value="Bacteria"/>
</dbReference>
<proteinExistence type="inferred from homology"/>
<reference evidence="7 8" key="2">
    <citation type="journal article" date="2010" name="BMC Genomics">
        <title>The genome of Geobacter bemidjiensis, exemplar for the subsurface clade of Geobacter species that predominate in Fe(III)-reducing subsurface environments.</title>
        <authorList>
            <person name="Aklujkar M."/>
            <person name="Young N.D."/>
            <person name="Holmes D."/>
            <person name="Chavan M."/>
            <person name="Risso C."/>
            <person name="Kiss H.E."/>
            <person name="Han C.S."/>
            <person name="Land M.L."/>
            <person name="Lovley D.R."/>
        </authorList>
    </citation>
    <scope>NUCLEOTIDE SEQUENCE [LARGE SCALE GENOMIC DNA]</scope>
    <source>
        <strain evidence="8">ATCC BAA-1014 / DSM 16622 / JCM 12645 / Bem</strain>
    </source>
</reference>
<reference evidence="7 8" key="1">
    <citation type="submission" date="2008-07" db="EMBL/GenBank/DDBJ databases">
        <title>Complete sequence of Geobacter bemidjiensis BEM.</title>
        <authorList>
            <consortium name="US DOE Joint Genome Institute"/>
            <person name="Lucas S."/>
            <person name="Copeland A."/>
            <person name="Lapidus A."/>
            <person name="Glavina del Rio T."/>
            <person name="Dalin E."/>
            <person name="Tice H."/>
            <person name="Bruce D."/>
            <person name="Goodwin L."/>
            <person name="Pitluck S."/>
            <person name="Kiss H."/>
            <person name="Brettin T."/>
            <person name="Detter J.C."/>
            <person name="Han C."/>
            <person name="Kuske C.R."/>
            <person name="Schmutz J."/>
            <person name="Larimer F."/>
            <person name="Land M."/>
            <person name="Hauser L."/>
            <person name="Kyrpides N."/>
            <person name="Lykidis A."/>
            <person name="Lovley D."/>
            <person name="Richardson P."/>
        </authorList>
    </citation>
    <scope>NUCLEOTIDE SEQUENCE [LARGE SCALE GENOMIC DNA]</scope>
    <source>
        <strain evidence="8">ATCC BAA-1014 / DSM 16622 / JCM 12645 / Bem</strain>
    </source>
</reference>
<dbReference type="OrthoDB" id="9807055at2"/>
<dbReference type="EMBL" id="CP001124">
    <property type="protein sequence ID" value="ACH40363.1"/>
    <property type="molecule type" value="Genomic_DNA"/>
</dbReference>
<keyword evidence="2" id="KW-0645">Protease</keyword>
<evidence type="ECO:0000313" key="8">
    <source>
        <dbReference type="Proteomes" id="UP000008825"/>
    </source>
</evidence>
<dbReference type="InterPro" id="IPR051202">
    <property type="entry name" value="Peptidase_C40"/>
</dbReference>
<feature type="domain" description="NlpC/P60" evidence="6">
    <location>
        <begin position="124"/>
        <end position="246"/>
    </location>
</feature>
<protein>
    <submittedName>
        <fullName evidence="7">NLPC_P60 superfamily protein</fullName>
    </submittedName>
</protein>
<dbReference type="Proteomes" id="UP000008825">
    <property type="component" value="Chromosome"/>
</dbReference>
<keyword evidence="4" id="KW-0788">Thiol protease</keyword>
<organism evidence="7 8">
    <name type="scientific">Citrifermentans bemidjiense (strain ATCC BAA-1014 / DSM 16622 / JCM 12645 / Bem)</name>
    <name type="common">Geobacter bemidjiensis</name>
    <dbReference type="NCBI Taxonomy" id="404380"/>
    <lineage>
        <taxon>Bacteria</taxon>
        <taxon>Pseudomonadati</taxon>
        <taxon>Thermodesulfobacteriota</taxon>
        <taxon>Desulfuromonadia</taxon>
        <taxon>Geobacterales</taxon>
        <taxon>Geobacteraceae</taxon>
        <taxon>Citrifermentans</taxon>
    </lineage>
</organism>
<dbReference type="KEGG" id="gbm:Gbem_3368"/>
<evidence type="ECO:0000259" key="6">
    <source>
        <dbReference type="PROSITE" id="PS51935"/>
    </source>
</evidence>